<protein>
    <submittedName>
        <fullName evidence="7">Simple sugar transport system permease protein</fullName>
    </submittedName>
</protein>
<dbReference type="PANTHER" id="PTHR43370:SF1">
    <property type="entry name" value="GUANOSINE ABC TRANSPORTER PERMEASE PROTEIN NUPQ"/>
    <property type="match status" value="1"/>
</dbReference>
<keyword evidence="8" id="KW-1185">Reference proteome</keyword>
<evidence type="ECO:0000313" key="8">
    <source>
        <dbReference type="Proteomes" id="UP000585681"/>
    </source>
</evidence>
<comment type="subcellular location">
    <subcellularLocation>
        <location evidence="1">Cell membrane</location>
        <topology evidence="1">Multi-pass membrane protein</topology>
    </subcellularLocation>
</comment>
<dbReference type="EMBL" id="JACIEQ010000001">
    <property type="protein sequence ID" value="MBB4021071.1"/>
    <property type="molecule type" value="Genomic_DNA"/>
</dbReference>
<keyword evidence="5 6" id="KW-0472">Membrane</keyword>
<keyword evidence="3 6" id="KW-0812">Transmembrane</keyword>
<feature type="transmembrane region" description="Helical" evidence="6">
    <location>
        <begin position="97"/>
        <end position="115"/>
    </location>
</feature>
<dbReference type="PANTHER" id="PTHR43370">
    <property type="entry name" value="SUGAR ABC TRANSPORTER INTEGRAL MEMBRANE PROTEIN-RELATED"/>
    <property type="match status" value="1"/>
</dbReference>
<keyword evidence="2" id="KW-1003">Cell membrane</keyword>
<keyword evidence="7" id="KW-0762">Sugar transport</keyword>
<reference evidence="7" key="1">
    <citation type="submission" date="2020-08" db="EMBL/GenBank/DDBJ databases">
        <title>Genomic Encyclopedia of Type Strains, Phase IV (KMG-IV): sequencing the most valuable type-strain genomes for metagenomic binning, comparative biology and taxonomic classification.</title>
        <authorList>
            <person name="Goeker M."/>
        </authorList>
    </citation>
    <scope>NUCLEOTIDE SEQUENCE [LARGE SCALE GENOMIC DNA]</scope>
    <source>
        <strain evidence="7">DSM 105040</strain>
    </source>
</reference>
<evidence type="ECO:0000256" key="2">
    <source>
        <dbReference type="ARBA" id="ARBA00022475"/>
    </source>
</evidence>
<proteinExistence type="predicted"/>
<dbReference type="CDD" id="cd06580">
    <property type="entry name" value="TM_PBP1_transp_TpRbsC_like"/>
    <property type="match status" value="1"/>
</dbReference>
<feature type="transmembrane region" description="Helical" evidence="6">
    <location>
        <begin position="6"/>
        <end position="26"/>
    </location>
</feature>
<accession>A0A840C560</accession>
<evidence type="ECO:0000256" key="3">
    <source>
        <dbReference type="ARBA" id="ARBA00022692"/>
    </source>
</evidence>
<feature type="transmembrane region" description="Helical" evidence="6">
    <location>
        <begin position="195"/>
        <end position="214"/>
    </location>
</feature>
<sequence>MSEFITLSLFASTLHLSVPVILPMLGGLLCERSGVVNIGLEGMMLSGAFGAVVFSYLTGNPWLGLGGAVLSGLISGGMLAIMSVLLRGDQVISSTAINLIGAGLTAALVPIIWGIDGTTPSVPKIPTLPLPLLPQLPVIGPLLGELSMIDVLAFALVFIVWWVLMRTDVGLRLRACGESAAAADAAGIAVTRVRIAAVILSGVLAALGGAYLSIVTLDLFQASMTQGRGFLALAAMVFGKWRVGPAFLVCLGFGLADAVALRAQIFTDELPHDLLFALPYLLALVALATFVGRASGPADVGKPFRRA</sequence>
<feature type="transmembrane region" description="Helical" evidence="6">
    <location>
        <begin position="63"/>
        <end position="85"/>
    </location>
</feature>
<evidence type="ECO:0000256" key="6">
    <source>
        <dbReference type="SAM" id="Phobius"/>
    </source>
</evidence>
<organism evidence="7 8">
    <name type="scientific">Actibacterium naphthalenivorans</name>
    <dbReference type="NCBI Taxonomy" id="1614693"/>
    <lineage>
        <taxon>Bacteria</taxon>
        <taxon>Pseudomonadati</taxon>
        <taxon>Pseudomonadota</taxon>
        <taxon>Alphaproteobacteria</taxon>
        <taxon>Rhodobacterales</taxon>
        <taxon>Roseobacteraceae</taxon>
        <taxon>Actibacterium</taxon>
    </lineage>
</organism>
<dbReference type="InterPro" id="IPR001851">
    <property type="entry name" value="ABC_transp_permease"/>
</dbReference>
<comment type="caution">
    <text evidence="7">The sequence shown here is derived from an EMBL/GenBank/DDBJ whole genome shotgun (WGS) entry which is preliminary data.</text>
</comment>
<evidence type="ECO:0000256" key="5">
    <source>
        <dbReference type="ARBA" id="ARBA00023136"/>
    </source>
</evidence>
<dbReference type="RefSeq" id="WP_054537949.1">
    <property type="nucleotide sequence ID" value="NZ_JACIEQ010000001.1"/>
</dbReference>
<feature type="transmembrane region" description="Helical" evidence="6">
    <location>
        <begin position="135"/>
        <end position="164"/>
    </location>
</feature>
<keyword evidence="7" id="KW-0813">Transport</keyword>
<keyword evidence="4 6" id="KW-1133">Transmembrane helix</keyword>
<evidence type="ECO:0000256" key="4">
    <source>
        <dbReference type="ARBA" id="ARBA00022989"/>
    </source>
</evidence>
<dbReference type="GO" id="GO:0022857">
    <property type="term" value="F:transmembrane transporter activity"/>
    <property type="evidence" value="ECO:0007669"/>
    <property type="project" value="InterPro"/>
</dbReference>
<feature type="transmembrane region" description="Helical" evidence="6">
    <location>
        <begin position="277"/>
        <end position="296"/>
    </location>
</feature>
<name>A0A840C560_9RHOB</name>
<dbReference type="AlphaFoldDB" id="A0A840C560"/>
<gene>
    <name evidence="7" type="ORF">GGR17_000862</name>
</gene>
<evidence type="ECO:0000313" key="7">
    <source>
        <dbReference type="EMBL" id="MBB4021071.1"/>
    </source>
</evidence>
<dbReference type="Pfam" id="PF02653">
    <property type="entry name" value="BPD_transp_2"/>
    <property type="match status" value="1"/>
</dbReference>
<dbReference type="Proteomes" id="UP000585681">
    <property type="component" value="Unassembled WGS sequence"/>
</dbReference>
<feature type="transmembrane region" description="Helical" evidence="6">
    <location>
        <begin position="38"/>
        <end position="57"/>
    </location>
</feature>
<evidence type="ECO:0000256" key="1">
    <source>
        <dbReference type="ARBA" id="ARBA00004651"/>
    </source>
</evidence>
<dbReference type="GO" id="GO:0005886">
    <property type="term" value="C:plasma membrane"/>
    <property type="evidence" value="ECO:0007669"/>
    <property type="project" value="UniProtKB-SubCell"/>
</dbReference>